<dbReference type="NCBIfam" id="TIGR01593">
    <property type="entry name" value="holin_tox_secr"/>
    <property type="match status" value="1"/>
</dbReference>
<evidence type="ECO:0000256" key="6">
    <source>
        <dbReference type="SAM" id="Phobius"/>
    </source>
</evidence>
<dbReference type="Proteomes" id="UP000183039">
    <property type="component" value="Unassembled WGS sequence"/>
</dbReference>
<keyword evidence="9" id="KW-1185">Reference proteome</keyword>
<proteinExistence type="inferred from homology"/>
<dbReference type="GO" id="GO:0016020">
    <property type="term" value="C:membrane"/>
    <property type="evidence" value="ECO:0007669"/>
    <property type="project" value="UniProtKB-SubCell"/>
</dbReference>
<comment type="subcellular location">
    <subcellularLocation>
        <location evidence="1">Membrane</location>
        <topology evidence="1">Multi-pass membrane protein</topology>
    </subcellularLocation>
</comment>
<organism evidence="8 10">
    <name type="scientific">Enterococcus silesiacus</name>
    <dbReference type="NCBI Taxonomy" id="332949"/>
    <lineage>
        <taxon>Bacteria</taxon>
        <taxon>Bacillati</taxon>
        <taxon>Bacillota</taxon>
        <taxon>Bacilli</taxon>
        <taxon>Lactobacillales</taxon>
        <taxon>Enterococcaceae</taxon>
        <taxon>Enterococcus</taxon>
    </lineage>
</organism>
<evidence type="ECO:0000256" key="2">
    <source>
        <dbReference type="ARBA" id="ARBA00022692"/>
    </source>
</evidence>
<sequence>MEKYANWVSIMIGAAGGFLAGSLGGFDKVLEVLLFLIVVDFVTGWIKAIVTKQLSSAIGMIGIAKKVMILLVVAVAVEAEKIVGDGLPIREIVIMFYIANEGISFFENVSEFIPMPEKLKDIFIQLRSKDK</sequence>
<feature type="transmembrane region" description="Helical" evidence="6">
    <location>
        <begin position="32"/>
        <end position="50"/>
    </location>
</feature>
<name>A0A0S3KFR1_9ENTE</name>
<evidence type="ECO:0000256" key="4">
    <source>
        <dbReference type="ARBA" id="ARBA00023136"/>
    </source>
</evidence>
<comment type="similarity">
    <text evidence="5">Belongs to the bacteriophage holin family. Cp-1 holin subfamily.</text>
</comment>
<evidence type="ECO:0000256" key="5">
    <source>
        <dbReference type="ARBA" id="ARBA00023600"/>
    </source>
</evidence>
<accession>A0A0S3KFR1</accession>
<reference evidence="8 10" key="1">
    <citation type="submission" date="2014-12" db="EMBL/GenBank/DDBJ databases">
        <title>Draft genome sequences of 29 type strains of Enterococci.</title>
        <authorList>
            <person name="Zhong Z."/>
            <person name="Sun Z."/>
            <person name="Liu W."/>
            <person name="Zhang W."/>
            <person name="Zhang H."/>
        </authorList>
    </citation>
    <scope>NUCLEOTIDE SEQUENCE [LARGE SCALE GENOMIC DNA]</scope>
    <source>
        <strain evidence="8 10">DSM 22801</strain>
    </source>
</reference>
<dbReference type="InterPro" id="IPR006480">
    <property type="entry name" value="Phage_holin_4_1"/>
</dbReference>
<evidence type="ECO:0000256" key="1">
    <source>
        <dbReference type="ARBA" id="ARBA00004141"/>
    </source>
</evidence>
<dbReference type="Proteomes" id="UP000065511">
    <property type="component" value="Chromosome"/>
</dbReference>
<gene>
    <name evidence="7" type="ORF">ATZ33_17510</name>
    <name evidence="8" type="ORF">RV15_GL002190</name>
</gene>
<dbReference type="EMBL" id="JXLC01000003">
    <property type="protein sequence ID" value="OJG93056.1"/>
    <property type="molecule type" value="Genomic_DNA"/>
</dbReference>
<keyword evidence="3 6" id="KW-1133">Transmembrane helix</keyword>
<dbReference type="OrthoDB" id="88184at2"/>
<evidence type="ECO:0000313" key="7">
    <source>
        <dbReference type="EMBL" id="ALS03107.1"/>
    </source>
</evidence>
<dbReference type="KEGG" id="ess:ATZ33_17510"/>
<evidence type="ECO:0000313" key="9">
    <source>
        <dbReference type="Proteomes" id="UP000065511"/>
    </source>
</evidence>
<evidence type="ECO:0000256" key="3">
    <source>
        <dbReference type="ARBA" id="ARBA00022989"/>
    </source>
</evidence>
<protein>
    <submittedName>
        <fullName evidence="8">Holin</fullName>
    </submittedName>
</protein>
<reference evidence="7 9" key="2">
    <citation type="submission" date="2015-12" db="EMBL/GenBank/DDBJ databases">
        <authorList>
            <person name="Lauer A."/>
            <person name="Humrighouse B."/>
            <person name="Loparev V."/>
            <person name="Shewmaker P.L."/>
            <person name="Whitney A.M."/>
            <person name="McLaughlin R.W."/>
        </authorList>
    </citation>
    <scope>NUCLEOTIDE SEQUENCE [LARGE SCALE GENOMIC DNA]</scope>
    <source>
        <strain evidence="7 9">LMG 23085</strain>
    </source>
</reference>
<dbReference type="AlphaFoldDB" id="A0A0S3KFR1"/>
<evidence type="ECO:0000313" key="8">
    <source>
        <dbReference type="EMBL" id="OJG93056.1"/>
    </source>
</evidence>
<dbReference type="Pfam" id="PF05105">
    <property type="entry name" value="Phage_holin_4_1"/>
    <property type="match status" value="1"/>
</dbReference>
<keyword evidence="2 6" id="KW-0812">Transmembrane</keyword>
<keyword evidence="4 6" id="KW-0472">Membrane</keyword>
<feature type="transmembrane region" description="Helical" evidence="6">
    <location>
        <begin position="7"/>
        <end position="26"/>
    </location>
</feature>
<dbReference type="EMBL" id="CP013614">
    <property type="protein sequence ID" value="ALS03107.1"/>
    <property type="molecule type" value="Genomic_DNA"/>
</dbReference>
<evidence type="ECO:0000313" key="10">
    <source>
        <dbReference type="Proteomes" id="UP000183039"/>
    </source>
</evidence>
<dbReference type="RefSeq" id="WP_071876612.1">
    <property type="nucleotide sequence ID" value="NZ_JXLC01000003.1"/>
</dbReference>